<dbReference type="GO" id="GO:0009244">
    <property type="term" value="P:lipopolysaccharide core region biosynthetic process"/>
    <property type="evidence" value="ECO:0007669"/>
    <property type="project" value="TreeGrafter"/>
</dbReference>
<protein>
    <submittedName>
        <fullName evidence="3">ADP-heptose:LPS heptosyltransferase</fullName>
    </submittedName>
</protein>
<gene>
    <name evidence="3" type="ORF">FB475_5113</name>
</gene>
<dbReference type="RefSeq" id="WP_185759426.1">
    <property type="nucleotide sequence ID" value="NZ_BAAAKA010000005.1"/>
</dbReference>
<dbReference type="Pfam" id="PF01075">
    <property type="entry name" value="Glyco_transf_9"/>
    <property type="match status" value="1"/>
</dbReference>
<accession>A0A542EA41</accession>
<name>A0A542EA41_9ACTN</name>
<evidence type="ECO:0000256" key="1">
    <source>
        <dbReference type="ARBA" id="ARBA00022676"/>
    </source>
</evidence>
<keyword evidence="4" id="KW-1185">Reference proteome</keyword>
<keyword evidence="2 3" id="KW-0808">Transferase</keyword>
<dbReference type="SUPFAM" id="SSF53756">
    <property type="entry name" value="UDP-Glycosyltransferase/glycogen phosphorylase"/>
    <property type="match status" value="1"/>
</dbReference>
<dbReference type="GO" id="GO:0005829">
    <property type="term" value="C:cytosol"/>
    <property type="evidence" value="ECO:0007669"/>
    <property type="project" value="TreeGrafter"/>
</dbReference>
<dbReference type="InterPro" id="IPR051199">
    <property type="entry name" value="LPS_LOS_Heptosyltrfase"/>
</dbReference>
<organism evidence="3 4">
    <name type="scientific">Kribbella jejuensis</name>
    <dbReference type="NCBI Taxonomy" id="236068"/>
    <lineage>
        <taxon>Bacteria</taxon>
        <taxon>Bacillati</taxon>
        <taxon>Actinomycetota</taxon>
        <taxon>Actinomycetes</taxon>
        <taxon>Propionibacteriales</taxon>
        <taxon>Kribbellaceae</taxon>
        <taxon>Kribbella</taxon>
    </lineage>
</organism>
<dbReference type="InterPro" id="IPR002201">
    <property type="entry name" value="Glyco_trans_9"/>
</dbReference>
<evidence type="ECO:0000313" key="4">
    <source>
        <dbReference type="Proteomes" id="UP000316298"/>
    </source>
</evidence>
<dbReference type="PANTHER" id="PTHR30160:SF1">
    <property type="entry name" value="LIPOPOLYSACCHARIDE 1,2-N-ACETYLGLUCOSAMINETRANSFERASE-RELATED"/>
    <property type="match status" value="1"/>
</dbReference>
<reference evidence="3 4" key="1">
    <citation type="submission" date="2019-06" db="EMBL/GenBank/DDBJ databases">
        <title>Sequencing the genomes of 1000 actinobacteria strains.</title>
        <authorList>
            <person name="Klenk H.-P."/>
        </authorList>
    </citation>
    <scope>NUCLEOTIDE SEQUENCE [LARGE SCALE GENOMIC DNA]</scope>
    <source>
        <strain evidence="3 4">DSM 17305</strain>
    </source>
</reference>
<evidence type="ECO:0000313" key="3">
    <source>
        <dbReference type="EMBL" id="TQJ12183.1"/>
    </source>
</evidence>
<keyword evidence="1" id="KW-0328">Glycosyltransferase</keyword>
<dbReference type="Gene3D" id="3.40.50.2000">
    <property type="entry name" value="Glycogen Phosphorylase B"/>
    <property type="match status" value="1"/>
</dbReference>
<dbReference type="Proteomes" id="UP000316298">
    <property type="component" value="Unassembled WGS sequence"/>
</dbReference>
<dbReference type="GO" id="GO:0008713">
    <property type="term" value="F:ADP-heptose-lipopolysaccharide heptosyltransferase activity"/>
    <property type="evidence" value="ECO:0007669"/>
    <property type="project" value="TreeGrafter"/>
</dbReference>
<proteinExistence type="predicted"/>
<dbReference type="PANTHER" id="PTHR30160">
    <property type="entry name" value="TETRAACYLDISACCHARIDE 4'-KINASE-RELATED"/>
    <property type="match status" value="1"/>
</dbReference>
<dbReference type="EMBL" id="VFMM01000002">
    <property type="protein sequence ID" value="TQJ12183.1"/>
    <property type="molecule type" value="Genomic_DNA"/>
</dbReference>
<comment type="caution">
    <text evidence="3">The sequence shown here is derived from an EMBL/GenBank/DDBJ whole genome shotgun (WGS) entry which is preliminary data.</text>
</comment>
<sequence length="306" mass="32526">MTVPVLALRALGLGDALTGVPALRGLRRLWPDQPLLLATSGPLGRWLSGLGVVDDVVPAGGLEALPRIGRHVAVNLHGRGPQSHRLLLDGRPDELIAFDCVEAGYRSKSYWQTYEHEVDRWCRLVCDIGGNCTADDLRLTSGAPHRSGVVLHPSAASEARRWPPERWTAVARALLADGEDVLLTGSERELCAQIARASGARDSSGGLPLDVLAELVGSARLVLSGDTGVAHLATATRTPSVTLFGPVPPELWGPAIDHHLHAVLYHRGPLGDPHGSEPDPSLLGISVREVLQTAWAQLSGTSQRSA</sequence>
<dbReference type="AlphaFoldDB" id="A0A542EA41"/>
<dbReference type="CDD" id="cd03789">
    <property type="entry name" value="GT9_LPS_heptosyltransferase"/>
    <property type="match status" value="1"/>
</dbReference>
<evidence type="ECO:0000256" key="2">
    <source>
        <dbReference type="ARBA" id="ARBA00022679"/>
    </source>
</evidence>